<dbReference type="EMBL" id="CABPRJ010001426">
    <property type="protein sequence ID" value="VVC35448.1"/>
    <property type="molecule type" value="Genomic_DNA"/>
</dbReference>
<keyword evidence="3 5" id="KW-1133">Transmembrane helix</keyword>
<keyword evidence="2 5" id="KW-0812">Transmembrane</keyword>
<feature type="transmembrane region" description="Helical" evidence="5">
    <location>
        <begin position="48"/>
        <end position="65"/>
    </location>
</feature>
<dbReference type="PANTHER" id="PTHR12297:SF18">
    <property type="entry name" value="HIG1 DOMAIN FAMILY MEMBER 2A"/>
    <property type="match status" value="1"/>
</dbReference>
<dbReference type="InterPro" id="IPR050355">
    <property type="entry name" value="RCF1"/>
</dbReference>
<evidence type="ECO:0000259" key="6">
    <source>
        <dbReference type="PROSITE" id="PS51503"/>
    </source>
</evidence>
<gene>
    <name evidence="7" type="ORF">CINCED_3A024694</name>
</gene>
<evidence type="ECO:0000256" key="3">
    <source>
        <dbReference type="ARBA" id="ARBA00022989"/>
    </source>
</evidence>
<name>A0A5E4MT38_9HEMI</name>
<evidence type="ECO:0000256" key="5">
    <source>
        <dbReference type="SAM" id="Phobius"/>
    </source>
</evidence>
<dbReference type="Pfam" id="PF04588">
    <property type="entry name" value="HIG_1_N"/>
    <property type="match status" value="1"/>
</dbReference>
<reference evidence="7 8" key="1">
    <citation type="submission" date="2019-08" db="EMBL/GenBank/DDBJ databases">
        <authorList>
            <person name="Alioto T."/>
            <person name="Alioto T."/>
            <person name="Gomez Garrido J."/>
        </authorList>
    </citation>
    <scope>NUCLEOTIDE SEQUENCE [LARGE SCALE GENOMIC DNA]</scope>
</reference>
<organism evidence="7 8">
    <name type="scientific">Cinara cedri</name>
    <dbReference type="NCBI Taxonomy" id="506608"/>
    <lineage>
        <taxon>Eukaryota</taxon>
        <taxon>Metazoa</taxon>
        <taxon>Ecdysozoa</taxon>
        <taxon>Arthropoda</taxon>
        <taxon>Hexapoda</taxon>
        <taxon>Insecta</taxon>
        <taxon>Pterygota</taxon>
        <taxon>Neoptera</taxon>
        <taxon>Paraneoptera</taxon>
        <taxon>Hemiptera</taxon>
        <taxon>Sternorrhyncha</taxon>
        <taxon>Aphidomorpha</taxon>
        <taxon>Aphidoidea</taxon>
        <taxon>Aphididae</taxon>
        <taxon>Lachninae</taxon>
        <taxon>Cinara</taxon>
    </lineage>
</organism>
<evidence type="ECO:0000313" key="8">
    <source>
        <dbReference type="Proteomes" id="UP000325440"/>
    </source>
</evidence>
<evidence type="ECO:0000256" key="2">
    <source>
        <dbReference type="ARBA" id="ARBA00022692"/>
    </source>
</evidence>
<dbReference type="PANTHER" id="PTHR12297">
    <property type="entry name" value="HYPOXIA-INDUCBILE GENE 1 HIG1 -RELATED"/>
    <property type="match status" value="1"/>
</dbReference>
<protein>
    <submittedName>
        <fullName evidence="7">Hypoxia induced protein, domain</fullName>
    </submittedName>
</protein>
<dbReference type="OrthoDB" id="6604018at2759"/>
<keyword evidence="8" id="KW-1185">Reference proteome</keyword>
<dbReference type="Gene3D" id="6.10.140.1320">
    <property type="match status" value="1"/>
</dbReference>
<dbReference type="InterPro" id="IPR007667">
    <property type="entry name" value="Hypoxia_induced_domain"/>
</dbReference>
<dbReference type="AlphaFoldDB" id="A0A5E4MT38"/>
<feature type="domain" description="HIG1" evidence="6">
    <location>
        <begin position="21"/>
        <end position="112"/>
    </location>
</feature>
<dbReference type="GO" id="GO:0031966">
    <property type="term" value="C:mitochondrial membrane"/>
    <property type="evidence" value="ECO:0007669"/>
    <property type="project" value="UniProtKB-SubCell"/>
</dbReference>
<dbReference type="Proteomes" id="UP000325440">
    <property type="component" value="Unassembled WGS sequence"/>
</dbReference>
<dbReference type="GO" id="GO:0097250">
    <property type="term" value="P:mitochondrial respirasome assembly"/>
    <property type="evidence" value="ECO:0007669"/>
    <property type="project" value="TreeGrafter"/>
</dbReference>
<evidence type="ECO:0000313" key="7">
    <source>
        <dbReference type="EMBL" id="VVC35448.1"/>
    </source>
</evidence>
<evidence type="ECO:0000256" key="4">
    <source>
        <dbReference type="ARBA" id="ARBA00023136"/>
    </source>
</evidence>
<evidence type="ECO:0000256" key="1">
    <source>
        <dbReference type="ARBA" id="ARBA00004325"/>
    </source>
</evidence>
<sequence length="122" mass="13660">MSNAQNENETALEWINLKKSKGKKPDYIIKAESEDIGNKFVRKFKENPFVPIGALVTVGFLSIGLKSMYDGNRMRSQMMMRGRIAAQGFTVIAILGGLFYQGMKALDDAEKNQVETLEPVLK</sequence>
<keyword evidence="4 5" id="KW-0472">Membrane</keyword>
<proteinExistence type="predicted"/>
<accession>A0A5E4MT38</accession>
<comment type="subcellular location">
    <subcellularLocation>
        <location evidence="1">Mitochondrion membrane</location>
    </subcellularLocation>
</comment>
<dbReference type="PROSITE" id="PS51503">
    <property type="entry name" value="HIG1"/>
    <property type="match status" value="1"/>
</dbReference>
<feature type="transmembrane region" description="Helical" evidence="5">
    <location>
        <begin position="85"/>
        <end position="103"/>
    </location>
</feature>